<evidence type="ECO:0000259" key="2">
    <source>
        <dbReference type="Pfam" id="PF25362"/>
    </source>
</evidence>
<feature type="transmembrane region" description="Helical" evidence="1">
    <location>
        <begin position="6"/>
        <end position="25"/>
    </location>
</feature>
<dbReference type="InterPro" id="IPR057446">
    <property type="entry name" value="PH_bac"/>
</dbReference>
<name>A0A078MPR6_9MICC</name>
<accession>A0A078MPR6</accession>
<sequence length="172" mass="18841">MDVVIFVLAVIAAAAVFLAVFAIGWRGRRRRQQDIPAPPELPAELAEPLFEATGQYVVTTVAGDWLDRIARHGLGFKSEATAAVFDEGLLFARRGAPDLWIPRSRLRGVRLERGMAGKFVEKDGLVTVTWRLGGTDVDTGFRNRAANEKTMLVNAITQLLPADQAAPSEEQQ</sequence>
<protein>
    <recommendedName>
        <fullName evidence="2">PH domain-containing protein</fullName>
    </recommendedName>
</protein>
<dbReference type="EMBL" id="LN483070">
    <property type="protein sequence ID" value="CEA08210.1"/>
    <property type="molecule type" value="Genomic_DNA"/>
</dbReference>
<feature type="domain" description="PH" evidence="2">
    <location>
        <begin position="36"/>
        <end position="156"/>
    </location>
</feature>
<keyword evidence="1" id="KW-0472">Membrane</keyword>
<proteinExistence type="predicted"/>
<gene>
    <name evidence="3" type="ORF">BN1051_01548</name>
</gene>
<dbReference type="Pfam" id="PF25362">
    <property type="entry name" value="bPH_11"/>
    <property type="match status" value="1"/>
</dbReference>
<evidence type="ECO:0000256" key="1">
    <source>
        <dbReference type="SAM" id="Phobius"/>
    </source>
</evidence>
<evidence type="ECO:0000313" key="3">
    <source>
        <dbReference type="EMBL" id="CEA08210.1"/>
    </source>
</evidence>
<keyword evidence="1" id="KW-0812">Transmembrane</keyword>
<dbReference type="PATRIC" id="fig|1461584.3.peg.1537"/>
<reference evidence="3" key="1">
    <citation type="submission" date="2014-07" db="EMBL/GenBank/DDBJ databases">
        <authorList>
            <person name="Urmite Genomes Urmite Genomes"/>
        </authorList>
    </citation>
    <scope>NUCLEOTIDE SEQUENCE</scope>
    <source>
        <strain evidence="3">11W110_air</strain>
    </source>
</reference>
<dbReference type="AlphaFoldDB" id="A0A078MPR6"/>
<organism evidence="3">
    <name type="scientific">Arthrobacter saudimassiliensis</name>
    <dbReference type="NCBI Taxonomy" id="1461584"/>
    <lineage>
        <taxon>Bacteria</taxon>
        <taxon>Bacillati</taxon>
        <taxon>Actinomycetota</taxon>
        <taxon>Actinomycetes</taxon>
        <taxon>Micrococcales</taxon>
        <taxon>Micrococcaceae</taxon>
        <taxon>Arthrobacter</taxon>
    </lineage>
</organism>
<keyword evidence="1" id="KW-1133">Transmembrane helix</keyword>